<protein>
    <submittedName>
        <fullName evidence="1">Uncharacterized protein</fullName>
    </submittedName>
</protein>
<evidence type="ECO:0000313" key="1">
    <source>
        <dbReference type="EMBL" id="CAK0819614.1"/>
    </source>
</evidence>
<proteinExistence type="predicted"/>
<name>A0ABN9RKE2_9DINO</name>
<keyword evidence="2" id="KW-1185">Reference proteome</keyword>
<sequence length="333" mass="36456">MEMKSILVVMLSEQPPIPVPQQSAKYDHEPDPTTIVSGTRTNTATTCGVARAWVSAAPQRAPAGADLGRRGALGAAALLGAWGAEGAGDAALASGGSTAGKYSTIPSAKRRFYGRVRQGIYQFLQMERFAHGACIPQKHRLPNSPNRAFKQQLTPSLALRFSSAEGMRQVLPWGRALDVSRGCLHEEPIKAGNLQDPLIEDFFGKTIVKQVGGQQIRNCNFADCKTKEKKTSRWLDFKLASDLLASAFRYSADDVNDYLPQVKLIRSYAKKVGKLEKAIDNNDVQTVQTLYSQCKKDLGLYTGMVELNPLDSEDYTHAWDTRPVVVCQGTFCT</sequence>
<dbReference type="EMBL" id="CAUYUJ010007113">
    <property type="protein sequence ID" value="CAK0819614.1"/>
    <property type="molecule type" value="Genomic_DNA"/>
</dbReference>
<reference evidence="1" key="1">
    <citation type="submission" date="2023-10" db="EMBL/GenBank/DDBJ databases">
        <authorList>
            <person name="Chen Y."/>
            <person name="Shah S."/>
            <person name="Dougan E. K."/>
            <person name="Thang M."/>
            <person name="Chan C."/>
        </authorList>
    </citation>
    <scope>NUCLEOTIDE SEQUENCE [LARGE SCALE GENOMIC DNA]</scope>
</reference>
<comment type="caution">
    <text evidence="1">The sequence shown here is derived from an EMBL/GenBank/DDBJ whole genome shotgun (WGS) entry which is preliminary data.</text>
</comment>
<dbReference type="Proteomes" id="UP001189429">
    <property type="component" value="Unassembled WGS sequence"/>
</dbReference>
<evidence type="ECO:0000313" key="2">
    <source>
        <dbReference type="Proteomes" id="UP001189429"/>
    </source>
</evidence>
<organism evidence="1 2">
    <name type="scientific">Prorocentrum cordatum</name>
    <dbReference type="NCBI Taxonomy" id="2364126"/>
    <lineage>
        <taxon>Eukaryota</taxon>
        <taxon>Sar</taxon>
        <taxon>Alveolata</taxon>
        <taxon>Dinophyceae</taxon>
        <taxon>Prorocentrales</taxon>
        <taxon>Prorocentraceae</taxon>
        <taxon>Prorocentrum</taxon>
    </lineage>
</organism>
<accession>A0ABN9RKE2</accession>
<gene>
    <name evidence="1" type="ORF">PCOR1329_LOCUS21563</name>
</gene>